<feature type="non-terminal residue" evidence="2">
    <location>
        <position position="71"/>
    </location>
</feature>
<organism evidence="2 3">
    <name type="scientific">Trifolium medium</name>
    <dbReference type="NCBI Taxonomy" id="97028"/>
    <lineage>
        <taxon>Eukaryota</taxon>
        <taxon>Viridiplantae</taxon>
        <taxon>Streptophyta</taxon>
        <taxon>Embryophyta</taxon>
        <taxon>Tracheophyta</taxon>
        <taxon>Spermatophyta</taxon>
        <taxon>Magnoliopsida</taxon>
        <taxon>eudicotyledons</taxon>
        <taxon>Gunneridae</taxon>
        <taxon>Pentapetalae</taxon>
        <taxon>rosids</taxon>
        <taxon>fabids</taxon>
        <taxon>Fabales</taxon>
        <taxon>Fabaceae</taxon>
        <taxon>Papilionoideae</taxon>
        <taxon>50 kb inversion clade</taxon>
        <taxon>NPAAA clade</taxon>
        <taxon>Hologalegina</taxon>
        <taxon>IRL clade</taxon>
        <taxon>Trifolieae</taxon>
        <taxon>Trifolium</taxon>
    </lineage>
</organism>
<dbReference type="AlphaFoldDB" id="A0A392UC01"/>
<comment type="caution">
    <text evidence="2">The sequence shown here is derived from an EMBL/GenBank/DDBJ whole genome shotgun (WGS) entry which is preliminary data.</text>
</comment>
<proteinExistence type="predicted"/>
<protein>
    <submittedName>
        <fullName evidence="2">Uncharacterized protein</fullName>
    </submittedName>
</protein>
<name>A0A392UC01_9FABA</name>
<feature type="region of interest" description="Disordered" evidence="1">
    <location>
        <begin position="31"/>
        <end position="71"/>
    </location>
</feature>
<accession>A0A392UC01</accession>
<evidence type="ECO:0000313" key="2">
    <source>
        <dbReference type="EMBL" id="MCI70932.1"/>
    </source>
</evidence>
<evidence type="ECO:0000256" key="1">
    <source>
        <dbReference type="SAM" id="MobiDB-lite"/>
    </source>
</evidence>
<evidence type="ECO:0000313" key="3">
    <source>
        <dbReference type="Proteomes" id="UP000265520"/>
    </source>
</evidence>
<sequence length="71" mass="7866">RFVVFELPSAKPSDIELLLVASEIEVSQASMVETQLPPKSPDVGQSATAHSRREPPPKPQDLNKSVDRERE</sequence>
<reference evidence="2 3" key="1">
    <citation type="journal article" date="2018" name="Front. Plant Sci.">
        <title>Red Clover (Trifolium pratense) and Zigzag Clover (T. medium) - A Picture of Genomic Similarities and Differences.</title>
        <authorList>
            <person name="Dluhosova J."/>
            <person name="Istvanek J."/>
            <person name="Nedelnik J."/>
            <person name="Repkova J."/>
        </authorList>
    </citation>
    <scope>NUCLEOTIDE SEQUENCE [LARGE SCALE GENOMIC DNA]</scope>
    <source>
        <strain evidence="3">cv. 10/8</strain>
        <tissue evidence="2">Leaf</tissue>
    </source>
</reference>
<dbReference type="Proteomes" id="UP000265520">
    <property type="component" value="Unassembled WGS sequence"/>
</dbReference>
<feature type="non-terminal residue" evidence="2">
    <location>
        <position position="1"/>
    </location>
</feature>
<keyword evidence="3" id="KW-1185">Reference proteome</keyword>
<dbReference type="EMBL" id="LXQA010785942">
    <property type="protein sequence ID" value="MCI70932.1"/>
    <property type="molecule type" value="Genomic_DNA"/>
</dbReference>